<proteinExistence type="predicted"/>
<keyword evidence="1" id="KW-1133">Transmembrane helix</keyword>
<feature type="domain" description="Conjugative transposon TraM C-terminal" evidence="2">
    <location>
        <begin position="246"/>
        <end position="390"/>
    </location>
</feature>
<dbReference type="InterPro" id="IPR055407">
    <property type="entry name" value="TraM_C"/>
</dbReference>
<evidence type="ECO:0000259" key="2">
    <source>
        <dbReference type="Pfam" id="PF12508"/>
    </source>
</evidence>
<keyword evidence="1" id="KW-0472">Membrane</keyword>
<evidence type="ECO:0000256" key="1">
    <source>
        <dbReference type="SAM" id="Phobius"/>
    </source>
</evidence>
<reference evidence="3" key="1">
    <citation type="submission" date="2011-03" db="EMBL/GenBank/DDBJ databases">
        <title>Complete sequence of Sphingobacterium sp. 21.</title>
        <authorList>
            <consortium name="US DOE Joint Genome Institute"/>
            <person name="Lucas S."/>
            <person name="Copeland A."/>
            <person name="Lapidus A."/>
            <person name="Cheng J.-F."/>
            <person name="Goodwin L."/>
            <person name="Pitluck S."/>
            <person name="Davenport K."/>
            <person name="Detter J.C."/>
            <person name="Han C."/>
            <person name="Tapia R."/>
            <person name="Land M."/>
            <person name="Hauser L."/>
            <person name="Kyrpides N."/>
            <person name="Ivanova N."/>
            <person name="Ovchinnikova G."/>
            <person name="Pagani I."/>
            <person name="Siebers A.K."/>
            <person name="Allgaier M."/>
            <person name="Thelen M.P."/>
            <person name="Hugenholtz P."/>
            <person name="Woyke T."/>
        </authorList>
    </citation>
    <scope>NUCLEOTIDE SEQUENCE</scope>
    <source>
        <strain evidence="3">21</strain>
    </source>
</reference>
<gene>
    <name evidence="3" type="ordered locus">Sph21_0243</name>
</gene>
<dbReference type="STRING" id="743722.Sph21_0243"/>
<dbReference type="Pfam" id="PF12508">
    <property type="entry name" value="Transposon_TraM"/>
    <property type="match status" value="1"/>
</dbReference>
<dbReference type="HOGENOM" id="CLU_735320_0_0_10"/>
<feature type="transmembrane region" description="Helical" evidence="1">
    <location>
        <begin position="50"/>
        <end position="70"/>
    </location>
</feature>
<evidence type="ECO:0000313" key="3">
    <source>
        <dbReference type="EMBL" id="ADZ76825.1"/>
    </source>
</evidence>
<dbReference type="eggNOG" id="ENOG502ZB36">
    <property type="taxonomic scope" value="Bacteria"/>
</dbReference>
<name>F4C114_SPHS2</name>
<organism evidence="3">
    <name type="scientific">Sphingobacterium sp. (strain 21)</name>
    <dbReference type="NCBI Taxonomy" id="743722"/>
    <lineage>
        <taxon>Bacteria</taxon>
        <taxon>Pseudomonadati</taxon>
        <taxon>Bacteroidota</taxon>
        <taxon>Sphingobacteriia</taxon>
        <taxon>Sphingobacteriales</taxon>
        <taxon>Sphingobacteriaceae</taxon>
        <taxon>Sphingobacterium</taxon>
    </lineage>
</organism>
<feature type="transmembrane region" description="Helical" evidence="1">
    <location>
        <begin position="12"/>
        <end position="30"/>
    </location>
</feature>
<dbReference type="EMBL" id="CP002584">
    <property type="protein sequence ID" value="ADZ76825.1"/>
    <property type="molecule type" value="Genomic_DNA"/>
</dbReference>
<protein>
    <submittedName>
        <fullName evidence="3">Conjugative transposon TraM protein</fullName>
    </submittedName>
</protein>
<dbReference type="PATRIC" id="fig|743722.3.peg.261"/>
<dbReference type="KEGG" id="shg:Sph21_0243"/>
<keyword evidence="1" id="KW-0812">Transmembrane</keyword>
<dbReference type="AlphaFoldDB" id="F4C114"/>
<accession>F4C114</accession>
<sequence length="398" mass="44948">MGFAIRFPLMLSLYWSLLYLPVGPGTELKLIIKKNNIMIEQEKKRDTRKIWLFLPLLVMPFLVFAFYTLGGGKGTKDDAQIEKKGINTELPNAAFRQKNQPRDKMDFYRQATRDEEKKQEGIENVINRLGFSPEENPKAEEIDEKLKAIRQEISRPQEKQKKFPFAVVAENPMVEPRPKSEMNSEVDRLESLMKSMHADSSDDREVEQLNGLLQTILDIQHPDRVKEKLQSEKEMIAAEDSLFRAIPAIITNKQKVVQGATVRLQLQDSMVIKGHHIPKGFYLFATCRIANQRIMLNIRNIRLGTSIIPVNLSVYSLDGMEGLYAPEAVITEAANLGTDNLVRGIGMYGLDGSIATQVAGAGMDAAKNIISKKVRKIKVKVKAGESVLLKNNDLKNTR</sequence>